<proteinExistence type="predicted"/>
<sequence>MQTAWNLPTLDAGIGGSYPIPVVFLTRVSDAEREALFADINSSEEDDETPSPERPISARPRALAHVPWIRSTVPDTTEAIYTMEGDGIFVDERTMRERAAGDPGSVVVVSSILKHGAVEGAPAEKSVDAVRVGARRAKPIVSRLWDLWDAKKITSLSDVMADHAACRLDFSGPEARATERKRQSEEDAARRASDDQEYVYVLPAHLPVDLKLAPEELTLVSLVHLEDSEVEQLEKAISAGAAATEPCTPFRILNWPSNREPGTWNDMYRIFRAIRLPFNEDTEDRFALFIDKTESDDPNPGEIEVLLVQQNLRRFPSYPDPNLEVSKLNDIGSAPRIWRAVFDPLDPKKRGKRGKSLRFYDDGSISSMRNLADPDHLAIGGDGNDFCIVFLLCPMSKARVQQIREELGRDWEVQLYDVSHQVATPDLRGLTSLLESAEFRRYSVLPSQFIAVDQTTLEDSEGKSCIITEAAVSYFEDANGREIATDDVGYGWGRVDYESAMSMWVNYSVANMSLEEDLGETIQHVYWSDILEEEVRKLDEPWE</sequence>
<evidence type="ECO:0000313" key="2">
    <source>
        <dbReference type="EMBL" id="EMR70061.1"/>
    </source>
</evidence>
<dbReference type="HOGENOM" id="CLU_501551_0_0_1"/>
<reference evidence="3" key="1">
    <citation type="journal article" date="2013" name="Genome Announc.">
        <title>Draft genome sequence of the grapevine dieback fungus Eutypa lata UCR-EL1.</title>
        <authorList>
            <person name="Blanco-Ulate B."/>
            <person name="Rolshausen P.E."/>
            <person name="Cantu D."/>
        </authorList>
    </citation>
    <scope>NUCLEOTIDE SEQUENCE [LARGE SCALE GENOMIC DNA]</scope>
    <source>
        <strain evidence="3">UCR-EL1</strain>
    </source>
</reference>
<evidence type="ECO:0000313" key="3">
    <source>
        <dbReference type="Proteomes" id="UP000012174"/>
    </source>
</evidence>
<protein>
    <submittedName>
        <fullName evidence="2">Uncharacterized protein</fullName>
    </submittedName>
</protein>
<gene>
    <name evidence="2" type="ORF">UCREL1_2920</name>
</gene>
<dbReference type="EMBL" id="KB705972">
    <property type="protein sequence ID" value="EMR70061.1"/>
    <property type="molecule type" value="Genomic_DNA"/>
</dbReference>
<evidence type="ECO:0000256" key="1">
    <source>
        <dbReference type="SAM" id="MobiDB-lite"/>
    </source>
</evidence>
<dbReference type="AlphaFoldDB" id="M7TJD9"/>
<feature type="region of interest" description="Disordered" evidence="1">
    <location>
        <begin position="38"/>
        <end position="58"/>
    </location>
</feature>
<name>M7TJD9_EUTLA</name>
<accession>M7TJD9</accession>
<dbReference type="KEGG" id="ela:UCREL1_2920"/>
<dbReference type="OMA" id="WSEMCER"/>
<organism evidence="2 3">
    <name type="scientific">Eutypa lata (strain UCR-EL1)</name>
    <name type="common">Grapevine dieback disease fungus</name>
    <name type="synonym">Eutypa armeniacae</name>
    <dbReference type="NCBI Taxonomy" id="1287681"/>
    <lineage>
        <taxon>Eukaryota</taxon>
        <taxon>Fungi</taxon>
        <taxon>Dikarya</taxon>
        <taxon>Ascomycota</taxon>
        <taxon>Pezizomycotina</taxon>
        <taxon>Sordariomycetes</taxon>
        <taxon>Xylariomycetidae</taxon>
        <taxon>Xylariales</taxon>
        <taxon>Diatrypaceae</taxon>
        <taxon>Eutypa</taxon>
    </lineage>
</organism>
<dbReference type="OrthoDB" id="4292696at2759"/>
<dbReference type="Proteomes" id="UP000012174">
    <property type="component" value="Unassembled WGS sequence"/>
</dbReference>
<keyword evidence="3" id="KW-1185">Reference proteome</keyword>